<reference evidence="1 2" key="1">
    <citation type="journal article" date="2015" name="Int. J. Syst. Evol. Microbiol.">
        <title>Streptomyces gilvifuscus sp. nov., an actinomycete that produces antibacterial compounds isolated from soil.</title>
        <authorList>
            <person name="Nguyen T.M."/>
            <person name="Kim J."/>
        </authorList>
    </citation>
    <scope>NUCLEOTIDE SEQUENCE [LARGE SCALE GENOMIC DNA]</scope>
    <source>
        <strain evidence="1 2">T113</strain>
    </source>
</reference>
<evidence type="ECO:0000313" key="2">
    <source>
        <dbReference type="Proteomes" id="UP001221328"/>
    </source>
</evidence>
<comment type="caution">
    <text evidence="1">The sequence shown here is derived from an EMBL/GenBank/DDBJ whole genome shotgun (WGS) entry which is preliminary data.</text>
</comment>
<dbReference type="EMBL" id="JAQOSK010000002">
    <property type="protein sequence ID" value="MDC2954481.1"/>
    <property type="molecule type" value="Genomic_DNA"/>
</dbReference>
<protein>
    <submittedName>
        <fullName evidence="1">Uncharacterized protein</fullName>
    </submittedName>
</protein>
<accession>A0ABT5FPN8</accession>
<sequence>MLPVRVPHRGLVKHRSQPYMVTAFRFFLFAGLPALALRAEPARQGPQFMNEHT</sequence>
<gene>
    <name evidence="1" type="ORF">PO587_08415</name>
</gene>
<organism evidence="1 2">
    <name type="scientific">Streptomyces gilvifuscus</name>
    <dbReference type="NCBI Taxonomy" id="1550617"/>
    <lineage>
        <taxon>Bacteria</taxon>
        <taxon>Bacillati</taxon>
        <taxon>Actinomycetota</taxon>
        <taxon>Actinomycetes</taxon>
        <taxon>Kitasatosporales</taxon>
        <taxon>Streptomycetaceae</taxon>
        <taxon>Streptomyces</taxon>
    </lineage>
</organism>
<proteinExistence type="predicted"/>
<dbReference type="RefSeq" id="WP_272174697.1">
    <property type="nucleotide sequence ID" value="NZ_JAQOSK010000002.1"/>
</dbReference>
<name>A0ABT5FPN8_9ACTN</name>
<keyword evidence="2" id="KW-1185">Reference proteome</keyword>
<dbReference type="Proteomes" id="UP001221328">
    <property type="component" value="Unassembled WGS sequence"/>
</dbReference>
<evidence type="ECO:0000313" key="1">
    <source>
        <dbReference type="EMBL" id="MDC2954481.1"/>
    </source>
</evidence>